<feature type="region of interest" description="Disordered" evidence="1">
    <location>
        <begin position="1"/>
        <end position="54"/>
    </location>
</feature>
<evidence type="ECO:0000256" key="2">
    <source>
        <dbReference type="SAM" id="Phobius"/>
    </source>
</evidence>
<dbReference type="EMBL" id="JBHRZN010000003">
    <property type="protein sequence ID" value="MFC3850501.1"/>
    <property type="molecule type" value="Genomic_DNA"/>
</dbReference>
<dbReference type="Gene3D" id="3.30.70.2390">
    <property type="match status" value="1"/>
</dbReference>
<keyword evidence="5" id="KW-1185">Reference proteome</keyword>
<feature type="compositionally biased region" description="Basic and acidic residues" evidence="1">
    <location>
        <begin position="39"/>
        <end position="50"/>
    </location>
</feature>
<name>A0ABV7ZSZ9_9CORY</name>
<dbReference type="InterPro" id="IPR027381">
    <property type="entry name" value="LytR/CpsA/Psr_C"/>
</dbReference>
<evidence type="ECO:0000256" key="1">
    <source>
        <dbReference type="SAM" id="MobiDB-lite"/>
    </source>
</evidence>
<keyword evidence="2" id="KW-0472">Membrane</keyword>
<feature type="domain" description="LytR/CpsA/Psr regulator C-terminal" evidence="3">
    <location>
        <begin position="146"/>
        <end position="237"/>
    </location>
</feature>
<sequence>MNELHDQGNFPRAGRHRNPGDRDGGLRAAPAAGYDDYDDYRGDDRADRPADSGGGMPLRGLAMICIFIGVCLMGWGLYAWTSGGENGDGGEGGDGTVAEAPAAGAPGTGDRPGGDQSAAGPGGRPDAEAPAPPPAPAAPGEIRRADYRITVLNNSNEQGLAASVSDSLSREGWGRGATGNAAEGQTGIWERTTVHYNPGNAAEKAAAEQIARDNGWDVAPRDQRLSSAPGGIIVVTAADARR</sequence>
<organism evidence="4 5">
    <name type="scientific">Corynebacterium hansenii</name>
    <dbReference type="NCBI Taxonomy" id="394964"/>
    <lineage>
        <taxon>Bacteria</taxon>
        <taxon>Bacillati</taxon>
        <taxon>Actinomycetota</taxon>
        <taxon>Actinomycetes</taxon>
        <taxon>Mycobacteriales</taxon>
        <taxon>Corynebacteriaceae</taxon>
        <taxon>Corynebacterium</taxon>
    </lineage>
</organism>
<comment type="caution">
    <text evidence="4">The sequence shown here is derived from an EMBL/GenBank/DDBJ whole genome shotgun (WGS) entry which is preliminary data.</text>
</comment>
<dbReference type="RefSeq" id="WP_290290236.1">
    <property type="nucleotide sequence ID" value="NZ_CP047211.1"/>
</dbReference>
<gene>
    <name evidence="4" type="ORF">ACFORJ_10050</name>
</gene>
<evidence type="ECO:0000313" key="5">
    <source>
        <dbReference type="Proteomes" id="UP001595751"/>
    </source>
</evidence>
<feature type="region of interest" description="Disordered" evidence="1">
    <location>
        <begin position="88"/>
        <end position="140"/>
    </location>
</feature>
<dbReference type="Pfam" id="PF13399">
    <property type="entry name" value="LytR_C"/>
    <property type="match status" value="1"/>
</dbReference>
<evidence type="ECO:0000259" key="3">
    <source>
        <dbReference type="Pfam" id="PF13399"/>
    </source>
</evidence>
<dbReference type="Proteomes" id="UP001595751">
    <property type="component" value="Unassembled WGS sequence"/>
</dbReference>
<feature type="transmembrane region" description="Helical" evidence="2">
    <location>
        <begin position="61"/>
        <end position="80"/>
    </location>
</feature>
<reference evidence="5" key="1">
    <citation type="journal article" date="2019" name="Int. J. Syst. Evol. Microbiol.">
        <title>The Global Catalogue of Microorganisms (GCM) 10K type strain sequencing project: providing services to taxonomists for standard genome sequencing and annotation.</title>
        <authorList>
            <consortium name="The Broad Institute Genomics Platform"/>
            <consortium name="The Broad Institute Genome Sequencing Center for Infectious Disease"/>
            <person name="Wu L."/>
            <person name="Ma J."/>
        </authorList>
    </citation>
    <scope>NUCLEOTIDE SEQUENCE [LARGE SCALE GENOMIC DNA]</scope>
    <source>
        <strain evidence="5">CCUG 53252</strain>
    </source>
</reference>
<protein>
    <submittedName>
        <fullName evidence="4">LytR C-terminal domain-containing protein</fullName>
    </submittedName>
</protein>
<evidence type="ECO:0000313" key="4">
    <source>
        <dbReference type="EMBL" id="MFC3850501.1"/>
    </source>
</evidence>
<accession>A0ABV7ZSZ9</accession>
<feature type="compositionally biased region" description="Low complexity" evidence="1">
    <location>
        <begin position="96"/>
        <end position="105"/>
    </location>
</feature>
<proteinExistence type="predicted"/>
<keyword evidence="2" id="KW-0812">Transmembrane</keyword>
<keyword evidence="2" id="KW-1133">Transmembrane helix</keyword>